<reference evidence="6 7" key="1">
    <citation type="submission" date="2019-09" db="EMBL/GenBank/DDBJ databases">
        <title>Actinomadura physcomitrii sp. nov., a novel actinomycete isolated from moss [Physcomitrium sphaericum (Ludw) Fuernr].</title>
        <authorList>
            <person name="Zhuang X."/>
            <person name="Liu C."/>
        </authorList>
    </citation>
    <scope>NUCLEOTIDE SEQUENCE [LARGE SCALE GENOMIC DNA]</scope>
    <source>
        <strain evidence="6 7">HMC1</strain>
    </source>
</reference>
<dbReference type="InterPro" id="IPR002480">
    <property type="entry name" value="DAHP_synth_2"/>
</dbReference>
<proteinExistence type="inferred from homology"/>
<comment type="caution">
    <text evidence="6">The sequence shown here is derived from an EMBL/GenBank/DDBJ whole genome shotgun (WGS) entry which is preliminary data.</text>
</comment>
<comment type="cofactor">
    <cofactor evidence="3">
        <name>Mn(2+)</name>
        <dbReference type="ChEBI" id="CHEBI:29035"/>
    </cofactor>
    <cofactor evidence="3">
        <name>Co(2+)</name>
        <dbReference type="ChEBI" id="CHEBI:48828"/>
    </cofactor>
    <cofactor evidence="3">
        <name>Cd(2+)</name>
        <dbReference type="ChEBI" id="CHEBI:48775"/>
    </cofactor>
    <text evidence="3">Binds 1 divalent cation per subunit. The enzyme is active with manganese, cobalt or cadmium ions.</text>
</comment>
<comment type="similarity">
    <text evidence="1 4">Belongs to the class-II DAHP synthase family.</text>
</comment>
<dbReference type="GO" id="GO:0008652">
    <property type="term" value="P:amino acid biosynthetic process"/>
    <property type="evidence" value="ECO:0007669"/>
    <property type="project" value="UniProtKB-KW"/>
</dbReference>
<comment type="catalytic activity">
    <reaction evidence="4">
        <text>D-erythrose 4-phosphate + phosphoenolpyruvate + H2O = 7-phospho-2-dehydro-3-deoxy-D-arabino-heptonate + phosphate</text>
        <dbReference type="Rhea" id="RHEA:14717"/>
        <dbReference type="ChEBI" id="CHEBI:15377"/>
        <dbReference type="ChEBI" id="CHEBI:16897"/>
        <dbReference type="ChEBI" id="CHEBI:43474"/>
        <dbReference type="ChEBI" id="CHEBI:58394"/>
        <dbReference type="ChEBI" id="CHEBI:58702"/>
        <dbReference type="EC" id="2.5.1.54"/>
    </reaction>
</comment>
<keyword evidence="3" id="KW-0104">Cadmium</keyword>
<dbReference type="GO" id="GO:0009423">
    <property type="term" value="P:chorismate biosynthetic process"/>
    <property type="evidence" value="ECO:0007669"/>
    <property type="project" value="UniProtKB-UniPathway"/>
</dbReference>
<evidence type="ECO:0000256" key="5">
    <source>
        <dbReference type="SAM" id="MobiDB-lite"/>
    </source>
</evidence>
<feature type="binding site" evidence="3">
    <location>
        <position position="614"/>
    </location>
    <ligand>
        <name>Mn(2+)</name>
        <dbReference type="ChEBI" id="CHEBI:29035"/>
    </ligand>
</feature>
<feature type="binding site" evidence="3">
    <location>
        <position position="311"/>
    </location>
    <ligand>
        <name>phosphoenolpyruvate</name>
        <dbReference type="ChEBI" id="CHEBI:58702"/>
    </ligand>
</feature>
<dbReference type="RefSeq" id="WP_151557046.1">
    <property type="nucleotide sequence ID" value="NZ_WBMT01000001.1"/>
</dbReference>
<keyword evidence="4" id="KW-0057">Aromatic amino acid biosynthesis</keyword>
<feature type="binding site" evidence="3">
    <location>
        <position position="481"/>
    </location>
    <ligand>
        <name>phosphoenolpyruvate</name>
        <dbReference type="ChEBI" id="CHEBI:58702"/>
    </ligand>
</feature>
<feature type="region of interest" description="Disordered" evidence="5">
    <location>
        <begin position="187"/>
        <end position="223"/>
    </location>
</feature>
<keyword evidence="3" id="KW-0464">Manganese</keyword>
<feature type="binding site" evidence="3">
    <location>
        <position position="542"/>
    </location>
    <ligand>
        <name>Mn(2+)</name>
        <dbReference type="ChEBI" id="CHEBI:29035"/>
    </ligand>
</feature>
<dbReference type="SUPFAM" id="SSF51569">
    <property type="entry name" value="Aldolase"/>
    <property type="match status" value="1"/>
</dbReference>
<evidence type="ECO:0000313" key="7">
    <source>
        <dbReference type="Proteomes" id="UP000468735"/>
    </source>
</evidence>
<dbReference type="Gene3D" id="3.40.1410.10">
    <property type="entry name" value="Chorismate lyase-like"/>
    <property type="match status" value="1"/>
</dbReference>
<dbReference type="PANTHER" id="PTHR21337">
    <property type="entry name" value="PHOSPHO-2-DEHYDRO-3-DEOXYHEPTONATE ALDOLASE 1, 2"/>
    <property type="match status" value="1"/>
</dbReference>
<evidence type="ECO:0000256" key="2">
    <source>
        <dbReference type="ARBA" id="ARBA00022679"/>
    </source>
</evidence>
<accession>A0A6H9Z9H8</accession>
<evidence type="ECO:0000256" key="3">
    <source>
        <dbReference type="PIRSR" id="PIRSR602480-1"/>
    </source>
</evidence>
<feature type="compositionally biased region" description="Basic and acidic residues" evidence="5">
    <location>
        <begin position="187"/>
        <end position="198"/>
    </location>
</feature>
<dbReference type="AlphaFoldDB" id="A0A6H9Z9H8"/>
<dbReference type="OrthoDB" id="9766852at2"/>
<dbReference type="EMBL" id="WBMT01000001">
    <property type="protein sequence ID" value="KAB2352335.1"/>
    <property type="molecule type" value="Genomic_DNA"/>
</dbReference>
<keyword evidence="3" id="KW-0170">Cobalt</keyword>
<dbReference type="PANTHER" id="PTHR21337:SF0">
    <property type="entry name" value="PHOSPHO-2-DEHYDRO-3-DEOXYHEPTONATE ALDOLASE"/>
    <property type="match status" value="1"/>
</dbReference>
<keyword evidence="2 4" id="KW-0808">Transferase</keyword>
<gene>
    <name evidence="6" type="ORF">F8566_01150</name>
</gene>
<sequence>MVLHTGRDVACFTDPGTRMLLAGGGLTTPVLEALLGTRLQVRVLRQDLVPVTDVPGEVAALLGLGGGGEALVRRSCLVDPELSPVSLNQVIAATSAAGGRLYDDITSLDTPIGYSLIGRHLPQRREILHVGRSTWWHGGVARPCAVKAYVMLIDDEPWCYIRECYNPRHVPSAVTTVPVPPAREWIDTGADARRRPERNGSAASAGPAPVPTDTGRVAAHQPPWPDHAQVEASLGRLRELPPLVSPDECRTLTTELARTVTGDAFVLQLGDCAETFAGCTPGRIQARQALLTVGAAILGFGTGRPVVALGRIAGQYAKPRSRPTEPDAGASSGAEILSAYFHASATLNYLRAHPNPSSRAIEEITETSVRALRQNGGLPARPSGEYEPGTATDLIGEIGHLLAAALEAPPRSRCLHTLVPSIYTSHEALILPYEEALTRRTAAGDWWDSSAHLLWLGHRTRDVRQAHVAFAARIRNPIAVKLGPSACPEEVAALCSMLNPHKIPGRLTLITRLGAARVGELLPPLVQAAATVPVTWVCDPMHGNTRTTEEGRKFRRLEDITEEIRAFFRVHRDLGTVAGGVHLEAAGEDVTECTGGWRRISENGLGANYQTLCDPRLNPAQTLECLIVVLHELREQAMARKDDGEGRALRINTNGWPTPNDH</sequence>
<comment type="pathway">
    <text evidence="4">Metabolic intermediate biosynthesis; chorismate biosynthesis; chorismate from D-erythrose 4-phosphate and phosphoenolpyruvate: step 1/7.</text>
</comment>
<dbReference type="GO" id="GO:0009073">
    <property type="term" value="P:aromatic amino acid family biosynthetic process"/>
    <property type="evidence" value="ECO:0007669"/>
    <property type="project" value="UniProtKB-KW"/>
</dbReference>
<dbReference type="Gene3D" id="3.20.20.70">
    <property type="entry name" value="Aldolase class I"/>
    <property type="match status" value="1"/>
</dbReference>
<evidence type="ECO:0000256" key="1">
    <source>
        <dbReference type="ARBA" id="ARBA00008911"/>
    </source>
</evidence>
<dbReference type="Proteomes" id="UP000468735">
    <property type="component" value="Unassembled WGS sequence"/>
</dbReference>
<dbReference type="EC" id="2.5.1.54" evidence="4"/>
<feature type="binding site" evidence="3">
    <location>
        <position position="272"/>
    </location>
    <ligand>
        <name>Mn(2+)</name>
        <dbReference type="ChEBI" id="CHEBI:29035"/>
    </ligand>
</feature>
<dbReference type="GO" id="GO:0003849">
    <property type="term" value="F:3-deoxy-7-phosphoheptulonate synthase activity"/>
    <property type="evidence" value="ECO:0007669"/>
    <property type="project" value="UniProtKB-EC"/>
</dbReference>
<dbReference type="InterPro" id="IPR013785">
    <property type="entry name" value="Aldolase_TIM"/>
</dbReference>
<evidence type="ECO:0000313" key="6">
    <source>
        <dbReference type="EMBL" id="KAB2352335.1"/>
    </source>
</evidence>
<feature type="binding site" evidence="3">
    <location>
        <position position="584"/>
    </location>
    <ligand>
        <name>Mn(2+)</name>
        <dbReference type="ChEBI" id="CHEBI:29035"/>
    </ligand>
</feature>
<dbReference type="SUPFAM" id="SSF64288">
    <property type="entry name" value="Chorismate lyase-like"/>
    <property type="match status" value="1"/>
</dbReference>
<keyword evidence="4" id="KW-0028">Amino-acid biosynthesis</keyword>
<organism evidence="6 7">
    <name type="scientific">Actinomadura rudentiformis</name>
    <dbReference type="NCBI Taxonomy" id="359158"/>
    <lineage>
        <taxon>Bacteria</taxon>
        <taxon>Bacillati</taxon>
        <taxon>Actinomycetota</taxon>
        <taxon>Actinomycetes</taxon>
        <taxon>Streptosporangiales</taxon>
        <taxon>Thermomonosporaceae</taxon>
        <taxon>Actinomadura</taxon>
    </lineage>
</organism>
<dbReference type="Pfam" id="PF01474">
    <property type="entry name" value="DAHP_synth_2"/>
    <property type="match status" value="2"/>
</dbReference>
<dbReference type="UniPathway" id="UPA00053">
    <property type="reaction ID" value="UER00084"/>
</dbReference>
<name>A0A6H9Z9H8_9ACTN</name>
<evidence type="ECO:0000256" key="4">
    <source>
        <dbReference type="RuleBase" id="RU363071"/>
    </source>
</evidence>
<dbReference type="InterPro" id="IPR028978">
    <property type="entry name" value="Chorismate_lyase_/UTRA_dom_sf"/>
</dbReference>
<feature type="binding site" evidence="3">
    <location>
        <position position="512"/>
    </location>
    <ligand>
        <name>phosphoenolpyruvate</name>
        <dbReference type="ChEBI" id="CHEBI:58702"/>
    </ligand>
</feature>
<keyword evidence="7" id="KW-1185">Reference proteome</keyword>
<protein>
    <recommendedName>
        <fullName evidence="4">Phospho-2-dehydro-3-deoxyheptonate aldolase</fullName>
        <ecNumber evidence="4">2.5.1.54</ecNumber>
    </recommendedName>
</protein>